<reference evidence="1 2" key="1">
    <citation type="journal article" date="2019" name="Sci. Rep.">
        <title>A high-quality genome of Eragrostis curvula grass provides insights into Poaceae evolution and supports new strategies to enhance forage quality.</title>
        <authorList>
            <person name="Carballo J."/>
            <person name="Santos B.A.C.M."/>
            <person name="Zappacosta D."/>
            <person name="Garbus I."/>
            <person name="Selva J.P."/>
            <person name="Gallo C.A."/>
            <person name="Diaz A."/>
            <person name="Albertini E."/>
            <person name="Caccamo M."/>
            <person name="Echenique V."/>
        </authorList>
    </citation>
    <scope>NUCLEOTIDE SEQUENCE [LARGE SCALE GENOMIC DNA]</scope>
    <source>
        <strain evidence="2">cv. Victoria</strain>
        <tissue evidence="1">Leaf</tissue>
    </source>
</reference>
<organism evidence="1 2">
    <name type="scientific">Eragrostis curvula</name>
    <name type="common">weeping love grass</name>
    <dbReference type="NCBI Taxonomy" id="38414"/>
    <lineage>
        <taxon>Eukaryota</taxon>
        <taxon>Viridiplantae</taxon>
        <taxon>Streptophyta</taxon>
        <taxon>Embryophyta</taxon>
        <taxon>Tracheophyta</taxon>
        <taxon>Spermatophyta</taxon>
        <taxon>Magnoliopsida</taxon>
        <taxon>Liliopsida</taxon>
        <taxon>Poales</taxon>
        <taxon>Poaceae</taxon>
        <taxon>PACMAD clade</taxon>
        <taxon>Chloridoideae</taxon>
        <taxon>Eragrostideae</taxon>
        <taxon>Eragrostidinae</taxon>
        <taxon>Eragrostis</taxon>
    </lineage>
</organism>
<gene>
    <name evidence="1" type="ORF">EJB05_00678</name>
</gene>
<dbReference type="EMBL" id="RWGY01000002">
    <property type="protein sequence ID" value="TVU49370.1"/>
    <property type="molecule type" value="Genomic_DNA"/>
</dbReference>
<comment type="caution">
    <text evidence="1">The sequence shown here is derived from an EMBL/GenBank/DDBJ whole genome shotgun (WGS) entry which is preliminary data.</text>
</comment>
<evidence type="ECO:0000313" key="1">
    <source>
        <dbReference type="EMBL" id="TVU49370.1"/>
    </source>
</evidence>
<name>A0A5J9WPT2_9POAL</name>
<dbReference type="Gramene" id="TVU49370">
    <property type="protein sequence ID" value="TVU49370"/>
    <property type="gene ID" value="EJB05_00678"/>
</dbReference>
<feature type="non-terminal residue" evidence="1">
    <location>
        <position position="1"/>
    </location>
</feature>
<proteinExistence type="predicted"/>
<accession>A0A5J9WPT2</accession>
<dbReference type="Proteomes" id="UP000324897">
    <property type="component" value="Chromosome 6"/>
</dbReference>
<dbReference type="OrthoDB" id="676203at2759"/>
<sequence>MVEKGCAACKEWQEHYYWEHMDVTKIRFFKLMTGDFTKGIISVDARLVDIDQSLSEKLTKWVTNFHQSIPEKFVKNFNGKITKEYDLKGPSGETWQHQCGQECRRAVPQIRMGGFCQGT</sequence>
<keyword evidence="2" id="KW-1185">Reference proteome</keyword>
<evidence type="ECO:0000313" key="2">
    <source>
        <dbReference type="Proteomes" id="UP000324897"/>
    </source>
</evidence>
<protein>
    <submittedName>
        <fullName evidence="1">Uncharacterized protein</fullName>
    </submittedName>
</protein>
<dbReference type="AlphaFoldDB" id="A0A5J9WPT2"/>